<dbReference type="EMBL" id="UINC01092426">
    <property type="protein sequence ID" value="SVC45994.1"/>
    <property type="molecule type" value="Genomic_DNA"/>
</dbReference>
<gene>
    <name evidence="1" type="ORF">METZ01_LOCUS298848</name>
</gene>
<sequence length="117" mass="13257">VKPTLLPHEILIMQPRAQRLSEMLPKLTRAAFRNRGFYQGSILTDWIDVVGAEMAAKTCPEKISRDGVLTLRVDGSVAVEIQHLEPQILERIASHFGYRAVTRIRIRQGLTNRNLPT</sequence>
<protein>
    <recommendedName>
        <fullName evidence="2">DUF721 domain-containing protein</fullName>
    </recommendedName>
</protein>
<dbReference type="AlphaFoldDB" id="A0A382MAM6"/>
<dbReference type="InterPro" id="IPR007922">
    <property type="entry name" value="DciA-like"/>
</dbReference>
<accession>A0A382MAM6</accession>
<dbReference type="Pfam" id="PF05258">
    <property type="entry name" value="DciA"/>
    <property type="match status" value="1"/>
</dbReference>
<proteinExistence type="predicted"/>
<organism evidence="1">
    <name type="scientific">marine metagenome</name>
    <dbReference type="NCBI Taxonomy" id="408172"/>
    <lineage>
        <taxon>unclassified sequences</taxon>
        <taxon>metagenomes</taxon>
        <taxon>ecological metagenomes</taxon>
    </lineage>
</organism>
<name>A0A382MAM6_9ZZZZ</name>
<evidence type="ECO:0000313" key="1">
    <source>
        <dbReference type="EMBL" id="SVC45994.1"/>
    </source>
</evidence>
<reference evidence="1" key="1">
    <citation type="submission" date="2018-05" db="EMBL/GenBank/DDBJ databases">
        <authorList>
            <person name="Lanie J.A."/>
            <person name="Ng W.-L."/>
            <person name="Kazmierczak K.M."/>
            <person name="Andrzejewski T.M."/>
            <person name="Davidsen T.M."/>
            <person name="Wayne K.J."/>
            <person name="Tettelin H."/>
            <person name="Glass J.I."/>
            <person name="Rusch D."/>
            <person name="Podicherti R."/>
            <person name="Tsui H.-C.T."/>
            <person name="Winkler M.E."/>
        </authorList>
    </citation>
    <scope>NUCLEOTIDE SEQUENCE</scope>
</reference>
<feature type="non-terminal residue" evidence="1">
    <location>
        <position position="1"/>
    </location>
</feature>
<evidence type="ECO:0008006" key="2">
    <source>
        <dbReference type="Google" id="ProtNLM"/>
    </source>
</evidence>